<feature type="domain" description="EamA" evidence="7">
    <location>
        <begin position="196"/>
        <end position="333"/>
    </location>
</feature>
<accession>A0AAV2GH72</accession>
<evidence type="ECO:0000256" key="6">
    <source>
        <dbReference type="RuleBase" id="RU363077"/>
    </source>
</evidence>
<feature type="transmembrane region" description="Helical" evidence="6">
    <location>
        <begin position="194"/>
        <end position="214"/>
    </location>
</feature>
<gene>
    <name evidence="8" type="ORF">LTRI10_LOCUS48730</name>
</gene>
<dbReference type="EMBL" id="OZ034821">
    <property type="protein sequence ID" value="CAL1409213.1"/>
    <property type="molecule type" value="Genomic_DNA"/>
</dbReference>
<evidence type="ECO:0000256" key="4">
    <source>
        <dbReference type="ARBA" id="ARBA00022989"/>
    </source>
</evidence>
<evidence type="ECO:0000256" key="5">
    <source>
        <dbReference type="ARBA" id="ARBA00023136"/>
    </source>
</evidence>
<dbReference type="Pfam" id="PF00892">
    <property type="entry name" value="EamA"/>
    <property type="match status" value="2"/>
</dbReference>
<dbReference type="Proteomes" id="UP001497516">
    <property type="component" value="Chromosome 8"/>
</dbReference>
<comment type="similarity">
    <text evidence="2 6">Belongs to the drug/metabolite transporter (DMT) superfamily. Plant drug/metabolite exporter (P-DME) (TC 2.A.7.4) family.</text>
</comment>
<evidence type="ECO:0000259" key="7">
    <source>
        <dbReference type="Pfam" id="PF00892"/>
    </source>
</evidence>
<dbReference type="InterPro" id="IPR030184">
    <property type="entry name" value="WAT1-related"/>
</dbReference>
<feature type="transmembrane region" description="Helical" evidence="6">
    <location>
        <begin position="262"/>
        <end position="279"/>
    </location>
</feature>
<organism evidence="8 9">
    <name type="scientific">Linum trigynum</name>
    <dbReference type="NCBI Taxonomy" id="586398"/>
    <lineage>
        <taxon>Eukaryota</taxon>
        <taxon>Viridiplantae</taxon>
        <taxon>Streptophyta</taxon>
        <taxon>Embryophyta</taxon>
        <taxon>Tracheophyta</taxon>
        <taxon>Spermatophyta</taxon>
        <taxon>Magnoliopsida</taxon>
        <taxon>eudicotyledons</taxon>
        <taxon>Gunneridae</taxon>
        <taxon>Pentapetalae</taxon>
        <taxon>rosids</taxon>
        <taxon>fabids</taxon>
        <taxon>Malpighiales</taxon>
        <taxon>Linaceae</taxon>
        <taxon>Linum</taxon>
    </lineage>
</organism>
<sequence>MGGGEGGGVSKPSRWWWCNDTTKAYGAVVLTRLIYAGMFLVSKAAFDGGLNPSILVFYRQVLATVILAPLAFFLEWKHSPPLSLVIFCKIFMLALIGITVTMNIHGYGLLYTSASLAAATTNCLPVVTFFMAVIFRVETLKVGSTSGKAKLVGLVTCMGGVASLAFYQGPHFKLFCLFKHSYGQSQYLESHNTWIKGCFLMLTCSFTWGYWLVFQARLQKSYPPKLLFTALQCAMSSFQSFFVAITIERDFNEWKLGWDMKLVAVIYCGVVVTGVTYYLQAWVLEKKGPVFLAMSTPLAFIFTMVCSALLCDFIDLGSILGGVLLVGGLYSVLWAKVKEEKQIKVDQDHAKNTIPQVEVEVGSIEVKKVVTSGTCGTTTNFVAAA</sequence>
<feature type="transmembrane region" description="Helical" evidence="6">
    <location>
        <begin position="116"/>
        <end position="137"/>
    </location>
</feature>
<comment type="subcellular location">
    <subcellularLocation>
        <location evidence="1 6">Membrane</location>
        <topology evidence="1 6">Multi-pass membrane protein</topology>
    </subcellularLocation>
</comment>
<protein>
    <recommendedName>
        <fullName evidence="6">WAT1-related protein</fullName>
    </recommendedName>
</protein>
<keyword evidence="3 6" id="KW-0812">Transmembrane</keyword>
<feature type="transmembrane region" description="Helical" evidence="6">
    <location>
        <begin position="291"/>
        <end position="310"/>
    </location>
</feature>
<dbReference type="SUPFAM" id="SSF103481">
    <property type="entry name" value="Multidrug resistance efflux transporter EmrE"/>
    <property type="match status" value="1"/>
</dbReference>
<dbReference type="PANTHER" id="PTHR31218">
    <property type="entry name" value="WAT1-RELATED PROTEIN"/>
    <property type="match status" value="1"/>
</dbReference>
<dbReference type="GO" id="GO:0022857">
    <property type="term" value="F:transmembrane transporter activity"/>
    <property type="evidence" value="ECO:0007669"/>
    <property type="project" value="InterPro"/>
</dbReference>
<feature type="domain" description="EamA" evidence="7">
    <location>
        <begin position="24"/>
        <end position="161"/>
    </location>
</feature>
<dbReference type="GO" id="GO:0016020">
    <property type="term" value="C:membrane"/>
    <property type="evidence" value="ECO:0007669"/>
    <property type="project" value="UniProtKB-SubCell"/>
</dbReference>
<feature type="transmembrane region" description="Helical" evidence="6">
    <location>
        <begin position="316"/>
        <end position="335"/>
    </location>
</feature>
<feature type="transmembrane region" description="Helical" evidence="6">
    <location>
        <begin position="226"/>
        <end position="247"/>
    </location>
</feature>
<keyword evidence="4 6" id="KW-1133">Transmembrane helix</keyword>
<evidence type="ECO:0000313" key="8">
    <source>
        <dbReference type="EMBL" id="CAL1409213.1"/>
    </source>
</evidence>
<feature type="transmembrane region" description="Helical" evidence="6">
    <location>
        <begin position="149"/>
        <end position="167"/>
    </location>
</feature>
<reference evidence="8 9" key="1">
    <citation type="submission" date="2024-04" db="EMBL/GenBank/DDBJ databases">
        <authorList>
            <person name="Fracassetti M."/>
        </authorList>
    </citation>
    <scope>NUCLEOTIDE SEQUENCE [LARGE SCALE GENOMIC DNA]</scope>
</reference>
<dbReference type="AlphaFoldDB" id="A0AAV2GH72"/>
<feature type="transmembrane region" description="Helical" evidence="6">
    <location>
        <begin position="86"/>
        <end position="110"/>
    </location>
</feature>
<feature type="transmembrane region" description="Helical" evidence="6">
    <location>
        <begin position="54"/>
        <end position="74"/>
    </location>
</feature>
<dbReference type="InterPro" id="IPR037185">
    <property type="entry name" value="EmrE-like"/>
</dbReference>
<keyword evidence="9" id="KW-1185">Reference proteome</keyword>
<name>A0AAV2GH72_9ROSI</name>
<keyword evidence="5 6" id="KW-0472">Membrane</keyword>
<evidence type="ECO:0000256" key="2">
    <source>
        <dbReference type="ARBA" id="ARBA00007635"/>
    </source>
</evidence>
<dbReference type="InterPro" id="IPR000620">
    <property type="entry name" value="EamA_dom"/>
</dbReference>
<evidence type="ECO:0000256" key="3">
    <source>
        <dbReference type="ARBA" id="ARBA00022692"/>
    </source>
</evidence>
<evidence type="ECO:0000313" key="9">
    <source>
        <dbReference type="Proteomes" id="UP001497516"/>
    </source>
</evidence>
<evidence type="ECO:0000256" key="1">
    <source>
        <dbReference type="ARBA" id="ARBA00004141"/>
    </source>
</evidence>
<proteinExistence type="inferred from homology"/>